<evidence type="ECO:0000313" key="2">
    <source>
        <dbReference type="Proteomes" id="UP000789901"/>
    </source>
</evidence>
<keyword evidence="2" id="KW-1185">Reference proteome</keyword>
<proteinExistence type="predicted"/>
<sequence>MSSISCVKVEDGISDDILGELKKLGHHARIVKSFKREMFGRSQTIEQKFIRK</sequence>
<comment type="caution">
    <text evidence="1">The sequence shown here is derived from an EMBL/GenBank/DDBJ whole genome shotgun (WGS) entry which is preliminary data.</text>
</comment>
<accession>A0ABN7V5E6</accession>
<gene>
    <name evidence="1" type="ORF">GMARGA_LOCUS13877</name>
</gene>
<evidence type="ECO:0000313" key="1">
    <source>
        <dbReference type="EMBL" id="CAG8725243.1"/>
    </source>
</evidence>
<dbReference type="EMBL" id="CAJVQB010008977">
    <property type="protein sequence ID" value="CAG8725243.1"/>
    <property type="molecule type" value="Genomic_DNA"/>
</dbReference>
<name>A0ABN7V5E6_GIGMA</name>
<reference evidence="1 2" key="1">
    <citation type="submission" date="2021-06" db="EMBL/GenBank/DDBJ databases">
        <authorList>
            <person name="Kallberg Y."/>
            <person name="Tangrot J."/>
            <person name="Rosling A."/>
        </authorList>
    </citation>
    <scope>NUCLEOTIDE SEQUENCE [LARGE SCALE GENOMIC DNA]</scope>
    <source>
        <strain evidence="1 2">120-4 pot B 10/14</strain>
    </source>
</reference>
<feature type="non-terminal residue" evidence="1">
    <location>
        <position position="52"/>
    </location>
</feature>
<dbReference type="Proteomes" id="UP000789901">
    <property type="component" value="Unassembled WGS sequence"/>
</dbReference>
<protein>
    <submittedName>
        <fullName evidence="1">23838_t:CDS:1</fullName>
    </submittedName>
</protein>
<organism evidence="1 2">
    <name type="scientific">Gigaspora margarita</name>
    <dbReference type="NCBI Taxonomy" id="4874"/>
    <lineage>
        <taxon>Eukaryota</taxon>
        <taxon>Fungi</taxon>
        <taxon>Fungi incertae sedis</taxon>
        <taxon>Mucoromycota</taxon>
        <taxon>Glomeromycotina</taxon>
        <taxon>Glomeromycetes</taxon>
        <taxon>Diversisporales</taxon>
        <taxon>Gigasporaceae</taxon>
        <taxon>Gigaspora</taxon>
    </lineage>
</organism>